<proteinExistence type="inferred from homology"/>
<dbReference type="InterPro" id="IPR002397">
    <property type="entry name" value="Cyt_P450_B"/>
</dbReference>
<feature type="non-terminal residue" evidence="2">
    <location>
        <position position="388"/>
    </location>
</feature>
<dbReference type="PANTHER" id="PTHR46696:SF1">
    <property type="entry name" value="CYTOCHROME P450 YJIB-RELATED"/>
    <property type="match status" value="1"/>
</dbReference>
<dbReference type="OrthoDB" id="4133219at2"/>
<organism evidence="2 3">
    <name type="scientific">Actinomadura darangshiensis</name>
    <dbReference type="NCBI Taxonomy" id="705336"/>
    <lineage>
        <taxon>Bacteria</taxon>
        <taxon>Bacillati</taxon>
        <taxon>Actinomycetota</taxon>
        <taxon>Actinomycetes</taxon>
        <taxon>Streptosporangiales</taxon>
        <taxon>Thermomonosporaceae</taxon>
        <taxon>Actinomadura</taxon>
    </lineage>
</organism>
<dbReference type="Gene3D" id="1.10.630.10">
    <property type="entry name" value="Cytochrome P450"/>
    <property type="match status" value="1"/>
</dbReference>
<dbReference type="GO" id="GO:0004497">
    <property type="term" value="F:monooxygenase activity"/>
    <property type="evidence" value="ECO:0007669"/>
    <property type="project" value="InterPro"/>
</dbReference>
<comment type="similarity">
    <text evidence="1">Belongs to the cytochrome P450 family.</text>
</comment>
<evidence type="ECO:0000313" key="3">
    <source>
        <dbReference type="Proteomes" id="UP000295578"/>
    </source>
</evidence>
<dbReference type="GO" id="GO:0020037">
    <property type="term" value="F:heme binding"/>
    <property type="evidence" value="ECO:0007669"/>
    <property type="project" value="InterPro"/>
</dbReference>
<keyword evidence="3" id="KW-1185">Reference proteome</keyword>
<comment type="caution">
    <text evidence="2">The sequence shown here is derived from an EMBL/GenBank/DDBJ whole genome shotgun (WGS) entry which is preliminary data.</text>
</comment>
<dbReference type="AlphaFoldDB" id="A0A4R4ZN35"/>
<dbReference type="Proteomes" id="UP000295578">
    <property type="component" value="Unassembled WGS sequence"/>
</dbReference>
<accession>A0A4R4ZN35</accession>
<gene>
    <name evidence="2" type="ORF">E1293_45840</name>
</gene>
<dbReference type="PRINTS" id="PR00359">
    <property type="entry name" value="BP450"/>
</dbReference>
<sequence>MTGLTPLSATTDCPDPRHVYGRLRAEYGTVAPVQLAPAAPGGSVRPLNAWLVMGYEQMLEVTRRERLYSRNPVNWRDLAEGHVPADSPLLPMMGPRDNGYFRDGREHRRLIAPVLDAIDGIDQNAMFKAVRARCEDLIAAFADDGHADLMSGYAAPIPMLAVTDLFGLGDRDTAALQQAMTRLVSSGDDAQAGNQALNSVLIGAINTRRTAPTDDLTSAFISNPNLVDDYEIQQSMVMMMVAGWETTTNWITQTLRLMLTAPRFAGQLRRGRLGVEDALDDILWASPPMANMPARYALADHQLAGHTITRGDALILGLAAANNGPHARTGNPHLDTGNRAHLAFSAGVHACPAKVPARLIAHTAIDTALRLLPAMQLTVPADQIPLEP</sequence>
<reference evidence="2 3" key="1">
    <citation type="submission" date="2019-03" db="EMBL/GenBank/DDBJ databases">
        <title>Draft genome sequences of novel Actinobacteria.</title>
        <authorList>
            <person name="Sahin N."/>
            <person name="Ay H."/>
            <person name="Saygin H."/>
        </authorList>
    </citation>
    <scope>NUCLEOTIDE SEQUENCE [LARGE SCALE GENOMIC DNA]</scope>
    <source>
        <strain evidence="2 3">DSM 45941</strain>
    </source>
</reference>
<dbReference type="SUPFAM" id="SSF48264">
    <property type="entry name" value="Cytochrome P450"/>
    <property type="match status" value="1"/>
</dbReference>
<dbReference type="PANTHER" id="PTHR46696">
    <property type="entry name" value="P450, PUTATIVE (EUROFUNG)-RELATED"/>
    <property type="match status" value="1"/>
</dbReference>
<dbReference type="RefSeq" id="WP_132206265.1">
    <property type="nucleotide sequence ID" value="NZ_SMKY01000526.1"/>
</dbReference>
<dbReference type="GO" id="GO:0016705">
    <property type="term" value="F:oxidoreductase activity, acting on paired donors, with incorporation or reduction of molecular oxygen"/>
    <property type="evidence" value="ECO:0007669"/>
    <property type="project" value="InterPro"/>
</dbReference>
<dbReference type="InterPro" id="IPR036396">
    <property type="entry name" value="Cyt_P450_sf"/>
</dbReference>
<protein>
    <submittedName>
        <fullName evidence="2">Cytochrome P450</fullName>
    </submittedName>
</protein>
<evidence type="ECO:0000313" key="2">
    <source>
        <dbReference type="EMBL" id="TDD60243.1"/>
    </source>
</evidence>
<dbReference type="GO" id="GO:0005506">
    <property type="term" value="F:iron ion binding"/>
    <property type="evidence" value="ECO:0007669"/>
    <property type="project" value="InterPro"/>
</dbReference>
<evidence type="ECO:0000256" key="1">
    <source>
        <dbReference type="ARBA" id="ARBA00010617"/>
    </source>
</evidence>
<dbReference type="EMBL" id="SMKY01000526">
    <property type="protein sequence ID" value="TDD60243.1"/>
    <property type="molecule type" value="Genomic_DNA"/>
</dbReference>
<name>A0A4R4ZN35_9ACTN</name>